<keyword evidence="4" id="KW-0808">Transferase</keyword>
<keyword evidence="4" id="KW-0489">Methyltransferase</keyword>
<feature type="domain" description="SET" evidence="3">
    <location>
        <begin position="1"/>
        <end position="89"/>
    </location>
</feature>
<accession>A0A396GWR3</accession>
<protein>
    <submittedName>
        <fullName evidence="4">Putative histone-lysine N-methyltransferase chromatin remodeling SET family</fullName>
        <ecNumber evidence="4">2.1.1.43</ecNumber>
    </submittedName>
</protein>
<proteinExistence type="predicted"/>
<dbReference type="EC" id="2.1.1.43" evidence="4"/>
<dbReference type="Gramene" id="rna39939">
    <property type="protein sequence ID" value="RHN45569.1"/>
    <property type="gene ID" value="gene39939"/>
</dbReference>
<organism evidence="4 5">
    <name type="scientific">Medicago truncatula</name>
    <name type="common">Barrel medic</name>
    <name type="synonym">Medicago tribuloides</name>
    <dbReference type="NCBI Taxonomy" id="3880"/>
    <lineage>
        <taxon>Eukaryota</taxon>
        <taxon>Viridiplantae</taxon>
        <taxon>Streptophyta</taxon>
        <taxon>Embryophyta</taxon>
        <taxon>Tracheophyta</taxon>
        <taxon>Spermatophyta</taxon>
        <taxon>Magnoliopsida</taxon>
        <taxon>eudicotyledons</taxon>
        <taxon>Gunneridae</taxon>
        <taxon>Pentapetalae</taxon>
        <taxon>rosids</taxon>
        <taxon>fabids</taxon>
        <taxon>Fabales</taxon>
        <taxon>Fabaceae</taxon>
        <taxon>Papilionoideae</taxon>
        <taxon>50 kb inversion clade</taxon>
        <taxon>NPAAA clade</taxon>
        <taxon>Hologalegina</taxon>
        <taxon>IRL clade</taxon>
        <taxon>Trifolieae</taxon>
        <taxon>Medicago</taxon>
    </lineage>
</organism>
<gene>
    <name evidence="4" type="ORF">MtrunA17_Chr7g0232751</name>
</gene>
<dbReference type="PROSITE" id="PS50280">
    <property type="entry name" value="SET"/>
    <property type="match status" value="1"/>
</dbReference>
<evidence type="ECO:0000313" key="5">
    <source>
        <dbReference type="Proteomes" id="UP000265566"/>
    </source>
</evidence>
<reference evidence="5" key="1">
    <citation type="journal article" date="2018" name="Nat. Plants">
        <title>Whole-genome landscape of Medicago truncatula symbiotic genes.</title>
        <authorList>
            <person name="Pecrix Y."/>
            <person name="Staton S.E."/>
            <person name="Sallet E."/>
            <person name="Lelandais-Briere C."/>
            <person name="Moreau S."/>
            <person name="Carrere S."/>
            <person name="Blein T."/>
            <person name="Jardinaud M.F."/>
            <person name="Latrasse D."/>
            <person name="Zouine M."/>
            <person name="Zahm M."/>
            <person name="Kreplak J."/>
            <person name="Mayjonade B."/>
            <person name="Satge C."/>
            <person name="Perez M."/>
            <person name="Cauet S."/>
            <person name="Marande W."/>
            <person name="Chantry-Darmon C."/>
            <person name="Lopez-Roques C."/>
            <person name="Bouchez O."/>
            <person name="Berard A."/>
            <person name="Debelle F."/>
            <person name="Munos S."/>
            <person name="Bendahmane A."/>
            <person name="Berges H."/>
            <person name="Niebel A."/>
            <person name="Buitink J."/>
            <person name="Frugier F."/>
            <person name="Benhamed M."/>
            <person name="Crespi M."/>
            <person name="Gouzy J."/>
            <person name="Gamas P."/>
        </authorList>
    </citation>
    <scope>NUCLEOTIDE SEQUENCE [LARGE SCALE GENOMIC DNA]</scope>
    <source>
        <strain evidence="5">cv. Jemalong A17</strain>
    </source>
</reference>
<dbReference type="Proteomes" id="UP000265566">
    <property type="component" value="Chromosome 7"/>
</dbReference>
<sequence>MVDSKEMTSYQPLEASGGKEVIDDRCDSGRFTIDAAKYGNVARFINHSCSPNLFARNVLYDDDDLRIPHIMLYAAENILSMNELTLNYNYKIDQVIDSNGNLKTTACYCGVSECIRRLY</sequence>
<keyword evidence="2" id="KW-0539">Nucleus</keyword>
<evidence type="ECO:0000256" key="2">
    <source>
        <dbReference type="ARBA" id="ARBA00023242"/>
    </source>
</evidence>
<dbReference type="EMBL" id="PSQE01000007">
    <property type="protein sequence ID" value="RHN45569.1"/>
    <property type="molecule type" value="Genomic_DNA"/>
</dbReference>
<dbReference type="GO" id="GO:0032259">
    <property type="term" value="P:methylation"/>
    <property type="evidence" value="ECO:0007669"/>
    <property type="project" value="UniProtKB-KW"/>
</dbReference>
<dbReference type="GO" id="GO:0008168">
    <property type="term" value="F:methyltransferase activity"/>
    <property type="evidence" value="ECO:0007669"/>
    <property type="project" value="UniProtKB-KW"/>
</dbReference>
<evidence type="ECO:0000313" key="4">
    <source>
        <dbReference type="EMBL" id="RHN45569.1"/>
    </source>
</evidence>
<dbReference type="InterPro" id="IPR046341">
    <property type="entry name" value="SET_dom_sf"/>
</dbReference>
<name>A0A396GWR3_MEDTR</name>
<evidence type="ECO:0000256" key="1">
    <source>
        <dbReference type="ARBA" id="ARBA00004123"/>
    </source>
</evidence>
<dbReference type="Pfam" id="PF00856">
    <property type="entry name" value="SET"/>
    <property type="match status" value="1"/>
</dbReference>
<comment type="subcellular location">
    <subcellularLocation>
        <location evidence="1">Nucleus</location>
    </subcellularLocation>
</comment>
<dbReference type="SUPFAM" id="SSF82199">
    <property type="entry name" value="SET domain"/>
    <property type="match status" value="1"/>
</dbReference>
<dbReference type="Gene3D" id="2.170.270.10">
    <property type="entry name" value="SET domain"/>
    <property type="match status" value="1"/>
</dbReference>
<evidence type="ECO:0000259" key="3">
    <source>
        <dbReference type="PROSITE" id="PS50280"/>
    </source>
</evidence>
<dbReference type="GO" id="GO:0005634">
    <property type="term" value="C:nucleus"/>
    <property type="evidence" value="ECO:0007669"/>
    <property type="project" value="UniProtKB-SubCell"/>
</dbReference>
<dbReference type="PANTHER" id="PTHR46024">
    <property type="entry name" value="HISTONE-LYSINE N-METHYLTRANSFERASE EGGLESS"/>
    <property type="match status" value="1"/>
</dbReference>
<dbReference type="InterPro" id="IPR051516">
    <property type="entry name" value="SETDB_methyltransferase"/>
</dbReference>
<dbReference type="InterPro" id="IPR001214">
    <property type="entry name" value="SET_dom"/>
</dbReference>
<comment type="caution">
    <text evidence="4">The sequence shown here is derived from an EMBL/GenBank/DDBJ whole genome shotgun (WGS) entry which is preliminary data.</text>
</comment>
<dbReference type="SMART" id="SM00317">
    <property type="entry name" value="SET"/>
    <property type="match status" value="1"/>
</dbReference>
<dbReference type="AlphaFoldDB" id="A0A396GWR3"/>
<dbReference type="PANTHER" id="PTHR46024:SF1">
    <property type="entry name" value="HISTONE-LYSINE N-METHYLTRANSFERASE EGGLESS"/>
    <property type="match status" value="1"/>
</dbReference>